<sequence length="61" mass="6550">MIERFGAAAEPGSAASLWVSELPDDPVGRLVGHGREADSHTLHERAAAYGRPISTPPQREE</sequence>
<keyword evidence="3" id="KW-1185">Reference proteome</keyword>
<reference evidence="2 3" key="1">
    <citation type="submission" date="2022-03" db="EMBL/GenBank/DDBJ databases">
        <title>Complete genome of Streptomyces rimosus ssp. rimosus R7 (=ATCC 10970).</title>
        <authorList>
            <person name="Beganovic S."/>
            <person name="Ruckert C."/>
            <person name="Busche T."/>
            <person name="Kalinowski J."/>
            <person name="Wittmann C."/>
        </authorList>
    </citation>
    <scope>NUCLEOTIDE SEQUENCE [LARGE SCALE GENOMIC DNA]</scope>
    <source>
        <strain evidence="2 3">R7</strain>
    </source>
</reference>
<feature type="compositionally biased region" description="Basic and acidic residues" evidence="1">
    <location>
        <begin position="33"/>
        <end position="46"/>
    </location>
</feature>
<feature type="region of interest" description="Disordered" evidence="1">
    <location>
        <begin position="33"/>
        <end position="61"/>
    </location>
</feature>
<evidence type="ECO:0000313" key="3">
    <source>
        <dbReference type="Proteomes" id="UP000829494"/>
    </source>
</evidence>
<evidence type="ECO:0000256" key="1">
    <source>
        <dbReference type="SAM" id="MobiDB-lite"/>
    </source>
</evidence>
<dbReference type="EMBL" id="CP094298">
    <property type="protein sequence ID" value="UNZ08097.1"/>
    <property type="molecule type" value="Genomic_DNA"/>
</dbReference>
<proteinExistence type="predicted"/>
<protein>
    <submittedName>
        <fullName evidence="2">Uncharacterized protein</fullName>
    </submittedName>
</protein>
<name>A0ABY3ZFH1_STRRM</name>
<gene>
    <name evidence="2" type="ORF">SRIMR7_38655</name>
</gene>
<dbReference type="Proteomes" id="UP000829494">
    <property type="component" value="Chromosome"/>
</dbReference>
<accession>A0ABY3ZFH1</accession>
<evidence type="ECO:0000313" key="2">
    <source>
        <dbReference type="EMBL" id="UNZ08097.1"/>
    </source>
</evidence>
<organism evidence="2 3">
    <name type="scientific">Streptomyces rimosus subsp. rimosus</name>
    <dbReference type="NCBI Taxonomy" id="132474"/>
    <lineage>
        <taxon>Bacteria</taxon>
        <taxon>Bacillati</taxon>
        <taxon>Actinomycetota</taxon>
        <taxon>Actinomycetes</taxon>
        <taxon>Kitasatosporales</taxon>
        <taxon>Streptomycetaceae</taxon>
        <taxon>Streptomyces</taxon>
    </lineage>
</organism>